<dbReference type="InterPro" id="IPR036236">
    <property type="entry name" value="Znf_C2H2_sf"/>
</dbReference>
<dbReference type="SUPFAM" id="SSF57667">
    <property type="entry name" value="beta-beta-alpha zinc fingers"/>
    <property type="match status" value="3"/>
</dbReference>
<accession>A0A3P9K2P1</accession>
<feature type="domain" description="C2H2-type" evidence="11">
    <location>
        <begin position="202"/>
        <end position="231"/>
    </location>
</feature>
<evidence type="ECO:0000313" key="13">
    <source>
        <dbReference type="Proteomes" id="UP000265180"/>
    </source>
</evidence>
<evidence type="ECO:0000256" key="1">
    <source>
        <dbReference type="ARBA" id="ARBA00004123"/>
    </source>
</evidence>
<dbReference type="FunFam" id="3.30.160.60:FF:000349">
    <property type="entry name" value="metal regulatory transcription factor 1"/>
    <property type="match status" value="1"/>
</dbReference>
<evidence type="ECO:0000259" key="11">
    <source>
        <dbReference type="PROSITE" id="PS50157"/>
    </source>
</evidence>
<feature type="domain" description="C2H2-type" evidence="11">
    <location>
        <begin position="322"/>
        <end position="351"/>
    </location>
</feature>
<dbReference type="InterPro" id="IPR050329">
    <property type="entry name" value="GLI_C2H2-zinc-finger"/>
</dbReference>
<keyword evidence="3" id="KW-0677">Repeat</keyword>
<dbReference type="AlphaFoldDB" id="A0A3P9K2P1"/>
<dbReference type="FunFam" id="3.30.160.60:FF:000071">
    <property type="entry name" value="Putative zinc finger protein 143"/>
    <property type="match status" value="1"/>
</dbReference>
<keyword evidence="6" id="KW-0805">Transcription regulation</keyword>
<dbReference type="PANTHER" id="PTHR19818">
    <property type="entry name" value="ZINC FINGER PROTEIN ZIC AND GLI"/>
    <property type="match status" value="1"/>
</dbReference>
<feature type="domain" description="C2H2-type" evidence="11">
    <location>
        <begin position="172"/>
        <end position="201"/>
    </location>
</feature>
<reference evidence="12 13" key="2">
    <citation type="submission" date="2017-04" db="EMBL/GenBank/DDBJ databases">
        <title>CpG methylation of centromeres and impact of large insertions on vertebrate speciation.</title>
        <authorList>
            <person name="Ichikawa K."/>
            <person name="Yoshimura J."/>
            <person name="Morishita S."/>
        </authorList>
    </citation>
    <scope>NUCLEOTIDE SEQUENCE</scope>
    <source>
        <strain evidence="12 13">HNI</strain>
    </source>
</reference>
<dbReference type="Proteomes" id="UP000265180">
    <property type="component" value="Chromosome 6"/>
</dbReference>
<keyword evidence="4 10" id="KW-0863">Zinc-finger</keyword>
<dbReference type="Pfam" id="PF00096">
    <property type="entry name" value="zf-C2H2"/>
    <property type="match status" value="5"/>
</dbReference>
<dbReference type="PROSITE" id="PS00028">
    <property type="entry name" value="ZINC_FINGER_C2H2_1"/>
    <property type="match status" value="7"/>
</dbReference>
<dbReference type="InterPro" id="IPR013087">
    <property type="entry name" value="Znf_C2H2_type"/>
</dbReference>
<evidence type="ECO:0000256" key="10">
    <source>
        <dbReference type="PROSITE-ProRule" id="PRU00042"/>
    </source>
</evidence>
<keyword evidence="2" id="KW-0479">Metal-binding</keyword>
<feature type="domain" description="C2H2-type" evidence="11">
    <location>
        <begin position="262"/>
        <end position="291"/>
    </location>
</feature>
<reference evidence="12" key="3">
    <citation type="submission" date="2025-08" db="UniProtKB">
        <authorList>
            <consortium name="Ensembl"/>
        </authorList>
    </citation>
    <scope>IDENTIFICATION</scope>
    <source>
        <strain evidence="12">HNI</strain>
    </source>
</reference>
<sequence length="502" mass="55177">MDTVSLQAVTLADGSTAYIQHESKASFSDGQIMDGQVIQLEDGSAAYVQHVPMPKADSLQLEDGQAVQLEDGTTAFIHTPKETYDQGGLQEVQLEDGSTAYIQHTVHMPQPNTILAIQADGTIADLQAEATAIDPETISVLEQYNTKVNATIVLQGQDNRQARVSNVGEKSFRCDYEGCGKLYTTAHHLKVHERSHTGDKPYICDFRGCGKKFATGYGLKSHSRTHTGEKPYRCQELNCNKSFKTSGDLQKHTRTHTGEKPFLCPVEGCGRSFTTSNIRKVHIRTHTGERPYYCSEPSCGRSFASATNYKNHMRIHTGEKPYVCTVPGCEKRFTEYSSLYKHHVVHTPCKPYNCNHCGKTYKQISTLAMHKRTAHNDTEPIEEDLRSPVSISEADLQAMGGTITMVTQEGTTITIPAHELAAQGAHTVTMVATDGSDEQVKSQCTKTFGCMQTTVKNLHPVTLLATSNGTHIAVQLTDQPSLEEAIRIASRIQQGESPGLDE</sequence>
<evidence type="ECO:0000313" key="12">
    <source>
        <dbReference type="Ensembl" id="ENSORLP00020002696.1"/>
    </source>
</evidence>
<feature type="domain" description="C2H2-type" evidence="11">
    <location>
        <begin position="352"/>
        <end position="380"/>
    </location>
</feature>
<evidence type="ECO:0000256" key="7">
    <source>
        <dbReference type="ARBA" id="ARBA00023125"/>
    </source>
</evidence>
<dbReference type="PROSITE" id="PS50157">
    <property type="entry name" value="ZINC_FINGER_C2H2_2"/>
    <property type="match status" value="7"/>
</dbReference>
<keyword evidence="7" id="KW-0238">DNA-binding</keyword>
<dbReference type="GO" id="GO:0008270">
    <property type="term" value="F:zinc ion binding"/>
    <property type="evidence" value="ECO:0007669"/>
    <property type="project" value="UniProtKB-KW"/>
</dbReference>
<dbReference type="FunFam" id="3.30.160.60:FF:000072">
    <property type="entry name" value="zinc finger protein 143 isoform X1"/>
    <property type="match status" value="1"/>
</dbReference>
<evidence type="ECO:0000256" key="6">
    <source>
        <dbReference type="ARBA" id="ARBA00023015"/>
    </source>
</evidence>
<dbReference type="GO" id="GO:0045944">
    <property type="term" value="P:positive regulation of transcription by RNA polymerase II"/>
    <property type="evidence" value="ECO:0007669"/>
    <property type="project" value="UniProtKB-ARBA"/>
</dbReference>
<dbReference type="SMART" id="SM00355">
    <property type="entry name" value="ZnF_C2H2"/>
    <property type="match status" value="7"/>
</dbReference>
<keyword evidence="5" id="KW-0862">Zinc</keyword>
<dbReference type="Ensembl" id="ENSORLT00020010874.1">
    <property type="protein sequence ID" value="ENSORLP00020002696.1"/>
    <property type="gene ID" value="ENSORLG00020003583.1"/>
</dbReference>
<dbReference type="PANTHER" id="PTHR19818:SF151">
    <property type="entry name" value="ZINC FINGER PROTEIN 76"/>
    <property type="match status" value="1"/>
</dbReference>
<keyword evidence="8" id="KW-0804">Transcription</keyword>
<evidence type="ECO:0000256" key="9">
    <source>
        <dbReference type="ARBA" id="ARBA00023242"/>
    </source>
</evidence>
<proteinExistence type="predicted"/>
<dbReference type="FunFam" id="3.30.160.60:FF:000236">
    <property type="entry name" value="zinc finger protein 143 isoform X1"/>
    <property type="match status" value="1"/>
</dbReference>
<evidence type="ECO:0000256" key="4">
    <source>
        <dbReference type="ARBA" id="ARBA00022771"/>
    </source>
</evidence>
<comment type="subcellular location">
    <subcellularLocation>
        <location evidence="1">Nucleus</location>
    </subcellularLocation>
</comment>
<dbReference type="FunFam" id="3.30.160.60:FF:000149">
    <property type="entry name" value="Zinc finger protein 569"/>
    <property type="match status" value="1"/>
</dbReference>
<dbReference type="GO" id="GO:0005634">
    <property type="term" value="C:nucleus"/>
    <property type="evidence" value="ECO:0007669"/>
    <property type="project" value="UniProtKB-SubCell"/>
</dbReference>
<feature type="domain" description="C2H2-type" evidence="11">
    <location>
        <begin position="232"/>
        <end position="261"/>
    </location>
</feature>
<evidence type="ECO:0000256" key="2">
    <source>
        <dbReference type="ARBA" id="ARBA00022723"/>
    </source>
</evidence>
<reference key="1">
    <citation type="journal article" date="2007" name="Nature">
        <title>The medaka draft genome and insights into vertebrate genome evolution.</title>
        <authorList>
            <person name="Kasahara M."/>
            <person name="Naruse K."/>
            <person name="Sasaki S."/>
            <person name="Nakatani Y."/>
            <person name="Qu W."/>
            <person name="Ahsan B."/>
            <person name="Yamada T."/>
            <person name="Nagayasu Y."/>
            <person name="Doi K."/>
            <person name="Kasai Y."/>
            <person name="Jindo T."/>
            <person name="Kobayashi D."/>
            <person name="Shimada A."/>
            <person name="Toyoda A."/>
            <person name="Kuroki Y."/>
            <person name="Fujiyama A."/>
            <person name="Sasaki T."/>
            <person name="Shimizu A."/>
            <person name="Asakawa S."/>
            <person name="Shimizu N."/>
            <person name="Hashimoto S."/>
            <person name="Yang J."/>
            <person name="Lee Y."/>
            <person name="Matsushima K."/>
            <person name="Sugano S."/>
            <person name="Sakaizumi M."/>
            <person name="Narita T."/>
            <person name="Ohishi K."/>
            <person name="Haga S."/>
            <person name="Ohta F."/>
            <person name="Nomoto H."/>
            <person name="Nogata K."/>
            <person name="Morishita T."/>
            <person name="Endo T."/>
            <person name="Shin-I T."/>
            <person name="Takeda H."/>
            <person name="Morishita S."/>
            <person name="Kohara Y."/>
        </authorList>
    </citation>
    <scope>NUCLEOTIDE SEQUENCE [LARGE SCALE GENOMIC DNA]</scope>
    <source>
        <strain>Hd-rR</strain>
    </source>
</reference>
<evidence type="ECO:0000256" key="8">
    <source>
        <dbReference type="ARBA" id="ARBA00023163"/>
    </source>
</evidence>
<keyword evidence="9" id="KW-0539">Nucleus</keyword>
<protein>
    <submittedName>
        <fullName evidence="12">Zinc finger protein 143b</fullName>
    </submittedName>
</protein>
<dbReference type="GO" id="GO:0000981">
    <property type="term" value="F:DNA-binding transcription factor activity, RNA polymerase II-specific"/>
    <property type="evidence" value="ECO:0007669"/>
    <property type="project" value="UniProtKB-ARBA"/>
</dbReference>
<evidence type="ECO:0000256" key="5">
    <source>
        <dbReference type="ARBA" id="ARBA00022833"/>
    </source>
</evidence>
<organism evidence="12 13">
    <name type="scientific">Oryzias latipes</name>
    <name type="common">Japanese rice fish</name>
    <name type="synonym">Japanese killifish</name>
    <dbReference type="NCBI Taxonomy" id="8090"/>
    <lineage>
        <taxon>Eukaryota</taxon>
        <taxon>Metazoa</taxon>
        <taxon>Chordata</taxon>
        <taxon>Craniata</taxon>
        <taxon>Vertebrata</taxon>
        <taxon>Euteleostomi</taxon>
        <taxon>Actinopterygii</taxon>
        <taxon>Neopterygii</taxon>
        <taxon>Teleostei</taxon>
        <taxon>Neoteleostei</taxon>
        <taxon>Acanthomorphata</taxon>
        <taxon>Ovalentaria</taxon>
        <taxon>Atherinomorphae</taxon>
        <taxon>Beloniformes</taxon>
        <taxon>Adrianichthyidae</taxon>
        <taxon>Oryziinae</taxon>
        <taxon>Oryzias</taxon>
    </lineage>
</organism>
<feature type="domain" description="C2H2-type" evidence="11">
    <location>
        <begin position="292"/>
        <end position="321"/>
    </location>
</feature>
<dbReference type="Gene3D" id="3.30.160.60">
    <property type="entry name" value="Classic Zinc Finger"/>
    <property type="match status" value="7"/>
</dbReference>
<reference evidence="12" key="4">
    <citation type="submission" date="2025-09" db="UniProtKB">
        <authorList>
            <consortium name="Ensembl"/>
        </authorList>
    </citation>
    <scope>IDENTIFICATION</scope>
    <source>
        <strain evidence="12">HNI</strain>
    </source>
</reference>
<name>A0A3P9K2P1_ORYLA</name>
<dbReference type="GO" id="GO:0000976">
    <property type="term" value="F:transcription cis-regulatory region binding"/>
    <property type="evidence" value="ECO:0007669"/>
    <property type="project" value="UniProtKB-ARBA"/>
</dbReference>
<dbReference type="FunFam" id="3.30.160.60:FF:000142">
    <property type="entry name" value="Putative zinc finger protein 143"/>
    <property type="match status" value="1"/>
</dbReference>
<evidence type="ECO:0000256" key="3">
    <source>
        <dbReference type="ARBA" id="ARBA00022737"/>
    </source>
</evidence>
<dbReference type="FunFam" id="3.30.160.60:FF:000125">
    <property type="entry name" value="Putative zinc finger protein 143"/>
    <property type="match status" value="1"/>
</dbReference>